<dbReference type="RefSeq" id="WP_191052745.1">
    <property type="nucleotide sequence ID" value="NZ_JACXRZ010000013.1"/>
</dbReference>
<feature type="signal peptide" evidence="1">
    <location>
        <begin position="1"/>
        <end position="25"/>
    </location>
</feature>
<comment type="caution">
    <text evidence="3">The sequence shown here is derived from an EMBL/GenBank/DDBJ whole genome shotgun (WGS) entry which is preliminary data.</text>
</comment>
<evidence type="ECO:0000313" key="4">
    <source>
        <dbReference type="Proteomes" id="UP000653231"/>
    </source>
</evidence>
<evidence type="ECO:0000313" key="3">
    <source>
        <dbReference type="EMBL" id="MBD3145310.1"/>
    </source>
</evidence>
<evidence type="ECO:0000256" key="1">
    <source>
        <dbReference type="SAM" id="SignalP"/>
    </source>
</evidence>
<proteinExistence type="predicted"/>
<keyword evidence="1" id="KW-0732">Signal</keyword>
<dbReference type="GO" id="GO:0016787">
    <property type="term" value="F:hydrolase activity"/>
    <property type="evidence" value="ECO:0007669"/>
    <property type="project" value="UniProtKB-KW"/>
</dbReference>
<dbReference type="InterPro" id="IPR001466">
    <property type="entry name" value="Beta-lactam-related"/>
</dbReference>
<dbReference type="SUPFAM" id="SSF56601">
    <property type="entry name" value="beta-lactamase/transpeptidase-like"/>
    <property type="match status" value="1"/>
</dbReference>
<dbReference type="InterPro" id="IPR012338">
    <property type="entry name" value="Beta-lactam/transpept-like"/>
</dbReference>
<keyword evidence="3" id="KW-0378">Hydrolase</keyword>
<protein>
    <submittedName>
        <fullName evidence="3">Serine hydrolase</fullName>
    </submittedName>
</protein>
<name>A0ABR8L2X9_9ACTN</name>
<sequence length="95" mass="9511">MLSNIIAVASSAVIAAGVAIAPAHAAEPPNLSGVGSLIDGYVTRSMAEDKVPGAAVTVVAGGRQVYSKGYGLANAERGIPVDAERTRFLVGSETT</sequence>
<dbReference type="Proteomes" id="UP000653231">
    <property type="component" value="Unassembled WGS sequence"/>
</dbReference>
<reference evidence="3 4" key="1">
    <citation type="submission" date="2020-09" db="EMBL/GenBank/DDBJ databases">
        <title>Actinomycete isolated from the Camponotus japonicus Mayr.</title>
        <authorList>
            <person name="Gong X."/>
        </authorList>
    </citation>
    <scope>NUCLEOTIDE SEQUENCE [LARGE SCALE GENOMIC DNA]</scope>
    <source>
        <strain evidence="3 4">2C-HV3</strain>
    </source>
</reference>
<feature type="domain" description="Beta-lactamase-related" evidence="2">
    <location>
        <begin position="39"/>
        <end position="93"/>
    </location>
</feature>
<dbReference type="EMBL" id="JACXRZ010000013">
    <property type="protein sequence ID" value="MBD3145310.1"/>
    <property type="molecule type" value="Genomic_DNA"/>
</dbReference>
<evidence type="ECO:0000259" key="2">
    <source>
        <dbReference type="Pfam" id="PF00144"/>
    </source>
</evidence>
<dbReference type="Gene3D" id="3.40.710.10">
    <property type="entry name" value="DD-peptidase/beta-lactamase superfamily"/>
    <property type="match status" value="1"/>
</dbReference>
<accession>A0ABR8L2X9</accession>
<gene>
    <name evidence="3" type="ORF">IEQ31_19250</name>
</gene>
<organism evidence="3 4">
    <name type="scientific">Microbispora bryophytorum subsp. camponoti</name>
    <dbReference type="NCBI Taxonomy" id="1677852"/>
    <lineage>
        <taxon>Bacteria</taxon>
        <taxon>Bacillati</taxon>
        <taxon>Actinomycetota</taxon>
        <taxon>Actinomycetes</taxon>
        <taxon>Streptosporangiales</taxon>
        <taxon>Streptosporangiaceae</taxon>
        <taxon>Microbispora</taxon>
    </lineage>
</organism>
<keyword evidence="4" id="KW-1185">Reference proteome</keyword>
<dbReference type="Pfam" id="PF00144">
    <property type="entry name" value="Beta-lactamase"/>
    <property type="match status" value="1"/>
</dbReference>
<feature type="chain" id="PRO_5045203669" evidence="1">
    <location>
        <begin position="26"/>
        <end position="95"/>
    </location>
</feature>